<keyword evidence="6 8" id="KW-0326">Glycosidase</keyword>
<evidence type="ECO:0000259" key="11">
    <source>
        <dbReference type="Pfam" id="PF08244"/>
    </source>
</evidence>
<dbReference type="InterPro" id="IPR023296">
    <property type="entry name" value="Glyco_hydro_beta-prop_sf"/>
</dbReference>
<comment type="similarity">
    <text evidence="2 8">Belongs to the glycosyl hydrolase 32 family.</text>
</comment>
<dbReference type="Pfam" id="PF08244">
    <property type="entry name" value="Glyco_hydro_32C"/>
    <property type="match status" value="1"/>
</dbReference>
<dbReference type="STRING" id="86416.Clopa_1030"/>
<evidence type="ECO:0000256" key="6">
    <source>
        <dbReference type="ARBA" id="ARBA00023295"/>
    </source>
</evidence>
<dbReference type="InterPro" id="IPR013148">
    <property type="entry name" value="Glyco_hydro_32_N"/>
</dbReference>
<evidence type="ECO:0000313" key="13">
    <source>
        <dbReference type="Proteomes" id="UP000013523"/>
    </source>
</evidence>
<dbReference type="PANTHER" id="PTHR43101">
    <property type="entry name" value="BETA-FRUCTOSIDASE"/>
    <property type="match status" value="1"/>
</dbReference>
<accession>R4K6C5</accession>
<dbReference type="InterPro" id="IPR001362">
    <property type="entry name" value="Glyco_hydro_32"/>
</dbReference>
<dbReference type="GO" id="GO:0005737">
    <property type="term" value="C:cytoplasm"/>
    <property type="evidence" value="ECO:0007669"/>
    <property type="project" value="UniProtKB-SubCell"/>
</dbReference>
<dbReference type="EC" id="3.2.1.26" evidence="3 8"/>
<feature type="domain" description="Glycosyl hydrolase family 32 C-terminal" evidence="11">
    <location>
        <begin position="341"/>
        <end position="488"/>
    </location>
</feature>
<dbReference type="InterPro" id="IPR006232">
    <property type="entry name" value="Suc6P_hydrolase"/>
</dbReference>
<dbReference type="eggNOG" id="COG1621">
    <property type="taxonomic scope" value="Bacteria"/>
</dbReference>
<evidence type="ECO:0000259" key="10">
    <source>
        <dbReference type="Pfam" id="PF00251"/>
    </source>
</evidence>
<keyword evidence="5 8" id="KW-0378">Hydrolase</keyword>
<evidence type="ECO:0000313" key="12">
    <source>
        <dbReference type="EMBL" id="AGK96039.1"/>
    </source>
</evidence>
<dbReference type="AlphaFoldDB" id="R4K6C5"/>
<dbReference type="PATRIC" id="fig|86416.3.peg.1023"/>
<dbReference type="Gene3D" id="2.115.10.20">
    <property type="entry name" value="Glycosyl hydrolase domain, family 43"/>
    <property type="match status" value="1"/>
</dbReference>
<dbReference type="SUPFAM" id="SSF49899">
    <property type="entry name" value="Concanavalin A-like lectins/glucanases"/>
    <property type="match status" value="1"/>
</dbReference>
<feature type="domain" description="Glycosyl hydrolase family 32 N-terminal" evidence="10">
    <location>
        <begin position="32"/>
        <end position="338"/>
    </location>
</feature>
<dbReference type="OrthoDB" id="9759709at2"/>
<dbReference type="UniPathway" id="UPA00238"/>
<dbReference type="InterPro" id="IPR018053">
    <property type="entry name" value="Glyco_hydro_32_AS"/>
</dbReference>
<dbReference type="CDD" id="cd18623">
    <property type="entry name" value="GH32_ScrB-like"/>
    <property type="match status" value="1"/>
</dbReference>
<proteinExistence type="inferred from homology"/>
<dbReference type="GO" id="GO:0005985">
    <property type="term" value="P:sucrose metabolic process"/>
    <property type="evidence" value="ECO:0007669"/>
    <property type="project" value="UniProtKB-UniPathway"/>
</dbReference>
<sequence>MNNNEELMKLAYRAIANGEEKVNSDYYRLKYHLMPPVGFMNDPNGFIYIDGEYHLFYQFNPFFPEGKKVYWGHIKSTDLVNWQQLPIALCPSEWYETHGCYSGSAVNCNGIFTVMYTGNVKDASNNRETYQCIARTEDGLNFNKHKNNPVIYNQPDGYTRHFRDPKVWKHDGLWYMVIGTQTVEEQGAALLYSSQDLFKWKMIGEVAGANIDELNFLGYMWECPNLLNVEGKDILIFCPQGVKRKEDLYNNRHQCGYLMGTLDYKRGKLNYGSFMELDRGFEFYAPQVTEDSRGRQLLIGWMGLPDEEESPTVKNGWLHCLTIVRELGIKNDKIIQKPVSEMKLLRKNEIKYKNVGIKSDKVKFHNINGDSCELLCDFSWNTVSELGIKLRCNKDCSEETLIYYDAKSEKLVLDRDKSGLSLKGVRKCKVKNHGSLKLHIFMDTSSIEVFVNGGEEVFTARIYPHRDSRNIIFYSKDGDVKLDVQYWEL</sequence>
<protein>
    <recommendedName>
        <fullName evidence="4 8">Sucrose-6-phosphate hydrolase</fullName>
        <ecNumber evidence="3 8">3.2.1.26</ecNumber>
    </recommendedName>
    <alternativeName>
        <fullName evidence="7 9">Invertase</fullName>
    </alternativeName>
</protein>
<dbReference type="InterPro" id="IPR051214">
    <property type="entry name" value="GH32_Enzymes"/>
</dbReference>
<evidence type="ECO:0000256" key="8">
    <source>
        <dbReference type="RuleBase" id="RU362110"/>
    </source>
</evidence>
<dbReference type="NCBIfam" id="TIGR01322">
    <property type="entry name" value="scrB_fam"/>
    <property type="match status" value="1"/>
</dbReference>
<dbReference type="InterPro" id="IPR013320">
    <property type="entry name" value="ConA-like_dom_sf"/>
</dbReference>
<keyword evidence="9" id="KW-0119">Carbohydrate metabolism</keyword>
<dbReference type="SMART" id="SM00640">
    <property type="entry name" value="Glyco_32"/>
    <property type="match status" value="1"/>
</dbReference>
<evidence type="ECO:0000256" key="9">
    <source>
        <dbReference type="RuleBase" id="RU365015"/>
    </source>
</evidence>
<dbReference type="GO" id="GO:0004564">
    <property type="term" value="F:beta-fructofuranosidase activity"/>
    <property type="evidence" value="ECO:0007669"/>
    <property type="project" value="UniProtKB-EC"/>
</dbReference>
<organism evidence="12 13">
    <name type="scientific">Clostridium pasteurianum BC1</name>
    <dbReference type="NCBI Taxonomy" id="86416"/>
    <lineage>
        <taxon>Bacteria</taxon>
        <taxon>Bacillati</taxon>
        <taxon>Bacillota</taxon>
        <taxon>Clostridia</taxon>
        <taxon>Eubacteriales</taxon>
        <taxon>Clostridiaceae</taxon>
        <taxon>Clostridium</taxon>
    </lineage>
</organism>
<comment type="catalytic activity">
    <reaction evidence="8">
        <text>Hydrolysis of terminal non-reducing beta-D-fructofuranoside residues in beta-D-fructofuranosides.</text>
        <dbReference type="EC" id="3.2.1.26"/>
    </reaction>
</comment>
<gene>
    <name evidence="12" type="ORF">Clopa_1030</name>
</gene>
<evidence type="ECO:0000256" key="3">
    <source>
        <dbReference type="ARBA" id="ARBA00012758"/>
    </source>
</evidence>
<dbReference type="InterPro" id="IPR013189">
    <property type="entry name" value="Glyco_hydro_32_C"/>
</dbReference>
<dbReference type="Pfam" id="PF00251">
    <property type="entry name" value="Glyco_hydro_32N"/>
    <property type="match status" value="1"/>
</dbReference>
<dbReference type="RefSeq" id="WP_015614362.1">
    <property type="nucleotide sequence ID" value="NC_021182.1"/>
</dbReference>
<evidence type="ECO:0000256" key="4">
    <source>
        <dbReference type="ARBA" id="ARBA00019623"/>
    </source>
</evidence>
<comment type="subcellular location">
    <subcellularLocation>
        <location evidence="9">Cytoplasm</location>
    </subcellularLocation>
</comment>
<evidence type="ECO:0000256" key="5">
    <source>
        <dbReference type="ARBA" id="ARBA00022801"/>
    </source>
</evidence>
<dbReference type="Proteomes" id="UP000013523">
    <property type="component" value="Chromosome"/>
</dbReference>
<dbReference type="PROSITE" id="PS00609">
    <property type="entry name" value="GLYCOSYL_HYDROL_F32"/>
    <property type="match status" value="1"/>
</dbReference>
<comment type="function">
    <text evidence="9">Enables the bacterium to metabolize sucrose as a sole carbon source.</text>
</comment>
<dbReference type="PANTHER" id="PTHR43101:SF1">
    <property type="entry name" value="BETA-FRUCTOSIDASE"/>
    <property type="match status" value="1"/>
</dbReference>
<reference evidence="12 13" key="1">
    <citation type="submission" date="2012-01" db="EMBL/GenBank/DDBJ databases">
        <title>Complete sequence of chromosome of Clostridium pasteurianum BC1.</title>
        <authorList>
            <consortium name="US DOE Joint Genome Institute"/>
            <person name="Lucas S."/>
            <person name="Han J."/>
            <person name="Lapidus A."/>
            <person name="Cheng J.-F."/>
            <person name="Goodwin L."/>
            <person name="Pitluck S."/>
            <person name="Peters L."/>
            <person name="Mikhailova N."/>
            <person name="Teshima H."/>
            <person name="Detter J.C."/>
            <person name="Han C."/>
            <person name="Tapia R."/>
            <person name="Land M."/>
            <person name="Hauser L."/>
            <person name="Kyrpides N."/>
            <person name="Ivanova N."/>
            <person name="Pagani I."/>
            <person name="Dunn J."/>
            <person name="Taghavi S."/>
            <person name="Francis A."/>
            <person name="van der Lelie D."/>
            <person name="Woyke T."/>
        </authorList>
    </citation>
    <scope>NUCLEOTIDE SEQUENCE [LARGE SCALE GENOMIC DNA]</scope>
    <source>
        <strain evidence="12 13">BC1</strain>
    </source>
</reference>
<dbReference type="HOGENOM" id="CLU_001528_7_1_9"/>
<comment type="pathway">
    <text evidence="1 9">Glycan biosynthesis; sucrose metabolism.</text>
</comment>
<dbReference type="Gene3D" id="2.60.120.560">
    <property type="entry name" value="Exo-inulinase, domain 1"/>
    <property type="match status" value="1"/>
</dbReference>
<evidence type="ECO:0000256" key="7">
    <source>
        <dbReference type="ARBA" id="ARBA00033367"/>
    </source>
</evidence>
<dbReference type="KEGG" id="cpas:Clopa_1030"/>
<dbReference type="EMBL" id="CP003261">
    <property type="protein sequence ID" value="AGK96039.1"/>
    <property type="molecule type" value="Genomic_DNA"/>
</dbReference>
<dbReference type="SUPFAM" id="SSF75005">
    <property type="entry name" value="Arabinanase/levansucrase/invertase"/>
    <property type="match status" value="1"/>
</dbReference>
<evidence type="ECO:0000256" key="2">
    <source>
        <dbReference type="ARBA" id="ARBA00009902"/>
    </source>
</evidence>
<keyword evidence="13" id="KW-1185">Reference proteome</keyword>
<name>R4K6C5_CLOPA</name>
<evidence type="ECO:0000256" key="1">
    <source>
        <dbReference type="ARBA" id="ARBA00004914"/>
    </source>
</evidence>
<keyword evidence="9" id="KW-0963">Cytoplasm</keyword>